<comment type="caution">
    <text evidence="2">The sequence shown here is derived from an EMBL/GenBank/DDBJ whole genome shotgun (WGS) entry which is preliminary data.</text>
</comment>
<organism evidence="2 3">
    <name type="scientific">Microbispora siamensis</name>
    <dbReference type="NCBI Taxonomy" id="564413"/>
    <lineage>
        <taxon>Bacteria</taxon>
        <taxon>Bacillati</taxon>
        <taxon>Actinomycetota</taxon>
        <taxon>Actinomycetes</taxon>
        <taxon>Streptosporangiales</taxon>
        <taxon>Streptosporangiaceae</taxon>
        <taxon>Microbispora</taxon>
    </lineage>
</organism>
<protein>
    <submittedName>
        <fullName evidence="2">Uncharacterized protein</fullName>
    </submittedName>
</protein>
<dbReference type="EMBL" id="BOOF01000051">
    <property type="protein sequence ID" value="GIH66274.1"/>
    <property type="molecule type" value="Genomic_DNA"/>
</dbReference>
<reference evidence="2 3" key="1">
    <citation type="submission" date="2021-01" db="EMBL/GenBank/DDBJ databases">
        <title>Whole genome shotgun sequence of Microbispora siamensis NBRC 104113.</title>
        <authorList>
            <person name="Komaki H."/>
            <person name="Tamura T."/>
        </authorList>
    </citation>
    <scope>NUCLEOTIDE SEQUENCE [LARGE SCALE GENOMIC DNA]</scope>
    <source>
        <strain evidence="2 3">NBRC 104113</strain>
    </source>
</reference>
<evidence type="ECO:0000313" key="3">
    <source>
        <dbReference type="Proteomes" id="UP000660454"/>
    </source>
</evidence>
<feature type="region of interest" description="Disordered" evidence="1">
    <location>
        <begin position="1"/>
        <end position="53"/>
    </location>
</feature>
<dbReference type="Proteomes" id="UP000660454">
    <property type="component" value="Unassembled WGS sequence"/>
</dbReference>
<gene>
    <name evidence="2" type="ORF">Msi02_70910</name>
</gene>
<proteinExistence type="predicted"/>
<feature type="compositionally biased region" description="Basic and acidic residues" evidence="1">
    <location>
        <begin position="1"/>
        <end position="11"/>
    </location>
</feature>
<keyword evidence="3" id="KW-1185">Reference proteome</keyword>
<accession>A0ABQ4GXY7</accession>
<evidence type="ECO:0000313" key="2">
    <source>
        <dbReference type="EMBL" id="GIH66274.1"/>
    </source>
</evidence>
<evidence type="ECO:0000256" key="1">
    <source>
        <dbReference type="SAM" id="MobiDB-lite"/>
    </source>
</evidence>
<sequence length="103" mass="11112">MAHRYTGREQVVRQSVRPGVELREAQPPGVADQREASGDRRGDGLEQGCHVQRHGRRLEIISVPGNGPVPLSGAADRFPHSMEPILVPLGGMPTIADISTSQN</sequence>
<feature type="compositionally biased region" description="Basic and acidic residues" evidence="1">
    <location>
        <begin position="32"/>
        <end position="44"/>
    </location>
</feature>
<name>A0ABQ4GXY7_9ACTN</name>